<dbReference type="Gene3D" id="4.10.240.10">
    <property type="entry name" value="Zn(2)-C6 fungal-type DNA-binding domain"/>
    <property type="match status" value="1"/>
</dbReference>
<evidence type="ECO:0000256" key="4">
    <source>
        <dbReference type="ARBA" id="ARBA00023163"/>
    </source>
</evidence>
<keyword evidence="5" id="KW-0539">Nucleus</keyword>
<dbReference type="OMA" id="IASRGKW"/>
<evidence type="ECO:0000256" key="1">
    <source>
        <dbReference type="ARBA" id="ARBA00004123"/>
    </source>
</evidence>
<evidence type="ECO:0000256" key="3">
    <source>
        <dbReference type="ARBA" id="ARBA00023125"/>
    </source>
</evidence>
<dbReference type="OrthoDB" id="25818at2759"/>
<dbReference type="CDD" id="cd00067">
    <property type="entry name" value="GAL4"/>
    <property type="match status" value="1"/>
</dbReference>
<dbReference type="PROSITE" id="PS50048">
    <property type="entry name" value="ZN2_CY6_FUNGAL_2"/>
    <property type="match status" value="1"/>
</dbReference>
<dbReference type="SUPFAM" id="SSF57701">
    <property type="entry name" value="Zn2/Cys6 DNA-binding domain"/>
    <property type="match status" value="1"/>
</dbReference>
<keyword evidence="3" id="KW-0238">DNA-binding</keyword>
<dbReference type="GO" id="GO:0045944">
    <property type="term" value="P:positive regulation of transcription by RNA polymerase II"/>
    <property type="evidence" value="ECO:0007669"/>
    <property type="project" value="TreeGrafter"/>
</dbReference>
<dbReference type="Pfam" id="PF00172">
    <property type="entry name" value="Zn_clus"/>
    <property type="match status" value="1"/>
</dbReference>
<dbReference type="GO" id="GO:0000981">
    <property type="term" value="F:DNA-binding transcription factor activity, RNA polymerase II-specific"/>
    <property type="evidence" value="ECO:0007669"/>
    <property type="project" value="InterPro"/>
</dbReference>
<sequence>MPRAGPACMTCREKCRKCDRGRPSCQRCISKGLVCQGYPDQFRFCGIASRGKWKNARIPANEMTLQSPPATSPLEQQTASEGSTPPAPVSRTSRSMAIESVLVQPVAEVRDDLKSLLASAQTKALLHHYDSFMAPHQIAEIGDEQDNPYRAYILPLAKKQIGLLYAVLGLSAVHLGRLTSNKALIETTSVEYRVKAIRALSDQVRKGQNTSLSEEEEDCVFATIQVMLLHDIAESGISEHGIHITGAMSVCKPMLISEGFNGRRQRAVFFIGNLAWLDIIRSFAGTRRLCFTQEIREMVATAGGHRFELVNGCPREIFLIIGAVLDKAKEYKMGWTSDEDFRSTLMSAKFELHAWDPKDKTYPSSDPRWISVAIAFQYACILHVHRLLDPSQPASSPEIQAAVVKTLDATAEIPSECSLIELLILPLFMAGADSLSRHSQYYVLSRFREIERRSEMRNPVPADLLKQVWAAREAETSAAGHEGNISWRDFTCFPELPRQHDYLII</sequence>
<keyword evidence="4" id="KW-0804">Transcription</keyword>
<dbReference type="InterPro" id="IPR036864">
    <property type="entry name" value="Zn2-C6_fun-type_DNA-bd_sf"/>
</dbReference>
<dbReference type="GO" id="GO:0005634">
    <property type="term" value="C:nucleus"/>
    <property type="evidence" value="ECO:0007669"/>
    <property type="project" value="UniProtKB-SubCell"/>
</dbReference>
<feature type="compositionally biased region" description="Polar residues" evidence="6">
    <location>
        <begin position="64"/>
        <end position="83"/>
    </location>
</feature>
<reference evidence="9" key="1">
    <citation type="journal article" date="2016" name="Genome Announc.">
        <title>Draft genome sequences of fungus Aspergillus calidoustus.</title>
        <authorList>
            <person name="Horn F."/>
            <person name="Linde J."/>
            <person name="Mattern D.J."/>
            <person name="Walther G."/>
            <person name="Guthke R."/>
            <person name="Scherlach K."/>
            <person name="Martin K."/>
            <person name="Brakhage A.A."/>
            <person name="Petzke L."/>
            <person name="Valiante V."/>
        </authorList>
    </citation>
    <scope>NUCLEOTIDE SEQUENCE [LARGE SCALE GENOMIC DNA]</scope>
    <source>
        <strain evidence="9">SF006504</strain>
    </source>
</reference>
<evidence type="ECO:0000256" key="5">
    <source>
        <dbReference type="ARBA" id="ARBA00023242"/>
    </source>
</evidence>
<evidence type="ECO:0000256" key="2">
    <source>
        <dbReference type="ARBA" id="ARBA00023015"/>
    </source>
</evidence>
<proteinExistence type="predicted"/>
<protein>
    <recommendedName>
        <fullName evidence="7">Zn(2)-C6 fungal-type domain-containing protein</fullName>
    </recommendedName>
</protein>
<evidence type="ECO:0000259" key="7">
    <source>
        <dbReference type="PROSITE" id="PS50048"/>
    </source>
</evidence>
<dbReference type="InterPro" id="IPR021858">
    <property type="entry name" value="Fun_TF"/>
</dbReference>
<evidence type="ECO:0000256" key="6">
    <source>
        <dbReference type="SAM" id="MobiDB-lite"/>
    </source>
</evidence>
<dbReference type="STRING" id="454130.A0A0U5FZT8"/>
<feature type="region of interest" description="Disordered" evidence="6">
    <location>
        <begin position="64"/>
        <end position="92"/>
    </location>
</feature>
<gene>
    <name evidence="8" type="ORF">ASPCAL05978</name>
</gene>
<dbReference type="PANTHER" id="PTHR37534:SF49">
    <property type="entry name" value="LYSINE BIOSYNTHESIS REGULATORY PROTEIN LYS14"/>
    <property type="match status" value="1"/>
</dbReference>
<feature type="domain" description="Zn(2)-C6 fungal-type" evidence="7">
    <location>
        <begin position="7"/>
        <end position="35"/>
    </location>
</feature>
<dbReference type="SMART" id="SM00066">
    <property type="entry name" value="GAL4"/>
    <property type="match status" value="1"/>
</dbReference>
<comment type="subcellular location">
    <subcellularLocation>
        <location evidence="1">Nucleus</location>
    </subcellularLocation>
</comment>
<dbReference type="PANTHER" id="PTHR37534">
    <property type="entry name" value="TRANSCRIPTIONAL ACTIVATOR PROTEIN UGA3"/>
    <property type="match status" value="1"/>
</dbReference>
<dbReference type="EMBL" id="CDMC01000004">
    <property type="protein sequence ID" value="CEL04854.1"/>
    <property type="molecule type" value="Genomic_DNA"/>
</dbReference>
<accession>A0A0U5FZT8</accession>
<organism evidence="8 9">
    <name type="scientific">Aspergillus calidoustus</name>
    <dbReference type="NCBI Taxonomy" id="454130"/>
    <lineage>
        <taxon>Eukaryota</taxon>
        <taxon>Fungi</taxon>
        <taxon>Dikarya</taxon>
        <taxon>Ascomycota</taxon>
        <taxon>Pezizomycotina</taxon>
        <taxon>Eurotiomycetes</taxon>
        <taxon>Eurotiomycetidae</taxon>
        <taxon>Eurotiales</taxon>
        <taxon>Aspergillaceae</taxon>
        <taxon>Aspergillus</taxon>
        <taxon>Aspergillus subgen. Nidulantes</taxon>
    </lineage>
</organism>
<dbReference type="InterPro" id="IPR001138">
    <property type="entry name" value="Zn2Cys6_DnaBD"/>
</dbReference>
<dbReference type="AlphaFoldDB" id="A0A0U5FZT8"/>
<evidence type="ECO:0000313" key="9">
    <source>
        <dbReference type="Proteomes" id="UP000054771"/>
    </source>
</evidence>
<keyword evidence="2" id="KW-0805">Transcription regulation</keyword>
<keyword evidence="9" id="KW-1185">Reference proteome</keyword>
<dbReference type="GO" id="GO:0000976">
    <property type="term" value="F:transcription cis-regulatory region binding"/>
    <property type="evidence" value="ECO:0007669"/>
    <property type="project" value="TreeGrafter"/>
</dbReference>
<name>A0A0U5FZT8_ASPCI</name>
<evidence type="ECO:0000313" key="8">
    <source>
        <dbReference type="EMBL" id="CEL04854.1"/>
    </source>
</evidence>
<dbReference type="Proteomes" id="UP000054771">
    <property type="component" value="Unassembled WGS sequence"/>
</dbReference>
<dbReference type="GO" id="GO:0008270">
    <property type="term" value="F:zinc ion binding"/>
    <property type="evidence" value="ECO:0007669"/>
    <property type="project" value="InterPro"/>
</dbReference>
<dbReference type="Pfam" id="PF11951">
    <property type="entry name" value="Fungal_trans_2"/>
    <property type="match status" value="1"/>
</dbReference>